<organism evidence="1 2">
    <name type="scientific">Clostridium argentinense CDC 2741</name>
    <dbReference type="NCBI Taxonomy" id="1418104"/>
    <lineage>
        <taxon>Bacteria</taxon>
        <taxon>Bacillati</taxon>
        <taxon>Bacillota</taxon>
        <taxon>Clostridia</taxon>
        <taxon>Eubacteriales</taxon>
        <taxon>Clostridiaceae</taxon>
        <taxon>Clostridium</taxon>
    </lineage>
</organism>
<name>A0A0C1TZU0_9CLOT</name>
<dbReference type="Proteomes" id="UP000031366">
    <property type="component" value="Unassembled WGS sequence"/>
</dbReference>
<comment type="caution">
    <text evidence="1">The sequence shown here is derived from an EMBL/GenBank/DDBJ whole genome shotgun (WGS) entry which is preliminary data.</text>
</comment>
<protein>
    <submittedName>
        <fullName evidence="1">Uncharacterized protein</fullName>
    </submittedName>
</protein>
<sequence length="30" mass="3377">MWKTPEIDVFDNVIAYNADNVVVCNRGSCC</sequence>
<evidence type="ECO:0000313" key="1">
    <source>
        <dbReference type="EMBL" id="KIE44798.1"/>
    </source>
</evidence>
<accession>A0A0C1TZU0</accession>
<dbReference type="AlphaFoldDB" id="A0A0C1TZU0"/>
<dbReference type="EMBL" id="AYSO01000020">
    <property type="protein sequence ID" value="KIE44798.1"/>
    <property type="molecule type" value="Genomic_DNA"/>
</dbReference>
<evidence type="ECO:0000313" key="2">
    <source>
        <dbReference type="Proteomes" id="UP000031366"/>
    </source>
</evidence>
<keyword evidence="2" id="KW-1185">Reference proteome</keyword>
<reference evidence="1 2" key="1">
    <citation type="journal article" date="2015" name="Infect. Genet. Evol.">
        <title>Genomic sequences of six botulinum neurotoxin-producing strains representing three clostridial species illustrate the mobility and diversity of botulinum neurotoxin genes.</title>
        <authorList>
            <person name="Smith T.J."/>
            <person name="Hill K.K."/>
            <person name="Xie G."/>
            <person name="Foley B.T."/>
            <person name="Williamson C.H."/>
            <person name="Foster J.T."/>
            <person name="Johnson S.L."/>
            <person name="Chertkov O."/>
            <person name="Teshima H."/>
            <person name="Gibbons H.S."/>
            <person name="Johnsky L.A."/>
            <person name="Karavis M.A."/>
            <person name="Smith L.A."/>
        </authorList>
    </citation>
    <scope>NUCLEOTIDE SEQUENCE [LARGE SCALE GENOMIC DNA]</scope>
    <source>
        <strain evidence="1 2">CDC 2741</strain>
    </source>
</reference>
<gene>
    <name evidence="1" type="ORF">U732_387</name>
</gene>
<proteinExistence type="predicted"/>